<reference evidence="2 3" key="1">
    <citation type="submission" date="2016-05" db="EMBL/GenBank/DDBJ databases">
        <title>Genomic and physiological characterization of Planctopirus sp. isolated from fresh water lake.</title>
        <authorList>
            <person name="Subhash Y."/>
            <person name="Ramana C."/>
        </authorList>
    </citation>
    <scope>NUCLEOTIDE SEQUENCE [LARGE SCALE GENOMIC DNA]</scope>
    <source>
        <strain evidence="2 3">JC280</strain>
    </source>
</reference>
<evidence type="ECO:0000313" key="3">
    <source>
        <dbReference type="Proteomes" id="UP000094828"/>
    </source>
</evidence>
<name>A0A1C3E3W7_9PLAN</name>
<protein>
    <submittedName>
        <fullName evidence="2">Uncharacterized protein</fullName>
    </submittedName>
</protein>
<evidence type="ECO:0000256" key="1">
    <source>
        <dbReference type="SAM" id="MobiDB-lite"/>
    </source>
</evidence>
<proteinExistence type="predicted"/>
<feature type="region of interest" description="Disordered" evidence="1">
    <location>
        <begin position="65"/>
        <end position="88"/>
    </location>
</feature>
<sequence>MAKLIMKFGPLMMKSGQHGIQARMKYRSPTNLPQSYEENRRAHKLIVRGLTVNSLIDSTAINRHRVSESSPEIDHSLGSSGKPERKIDEKFRCDYTGQSSTLALSNIRAKQWEV</sequence>
<dbReference type="Proteomes" id="UP000094828">
    <property type="component" value="Unassembled WGS sequence"/>
</dbReference>
<dbReference type="AlphaFoldDB" id="A0A1C3E3W7"/>
<keyword evidence="3" id="KW-1185">Reference proteome</keyword>
<comment type="caution">
    <text evidence="2">The sequence shown here is derived from an EMBL/GenBank/DDBJ whole genome shotgun (WGS) entry which is preliminary data.</text>
</comment>
<dbReference type="EMBL" id="LYDR01000158">
    <property type="protein sequence ID" value="ODA27927.1"/>
    <property type="molecule type" value="Genomic_DNA"/>
</dbReference>
<organism evidence="2 3">
    <name type="scientific">Planctopirus hydrillae</name>
    <dbReference type="NCBI Taxonomy" id="1841610"/>
    <lineage>
        <taxon>Bacteria</taxon>
        <taxon>Pseudomonadati</taxon>
        <taxon>Planctomycetota</taxon>
        <taxon>Planctomycetia</taxon>
        <taxon>Planctomycetales</taxon>
        <taxon>Planctomycetaceae</taxon>
        <taxon>Planctopirus</taxon>
    </lineage>
</organism>
<accession>A0A1C3E3W7</accession>
<gene>
    <name evidence="2" type="ORF">A6X21_13680</name>
</gene>
<evidence type="ECO:0000313" key="2">
    <source>
        <dbReference type="EMBL" id="ODA27927.1"/>
    </source>
</evidence>